<keyword evidence="7" id="KW-0813">Transport</keyword>
<accession>A0A4R3JDK1</accession>
<dbReference type="PIRSF" id="PIRSF006066">
    <property type="entry name" value="HI0050"/>
    <property type="match status" value="1"/>
</dbReference>
<feature type="transmembrane region" description="Helical" evidence="7">
    <location>
        <begin position="312"/>
        <end position="345"/>
    </location>
</feature>
<keyword evidence="5 7" id="KW-1133">Transmembrane helix</keyword>
<comment type="subcellular location">
    <subcellularLocation>
        <location evidence="1 7">Cell inner membrane</location>
        <topology evidence="1 7">Multi-pass membrane protein</topology>
    </subcellularLocation>
</comment>
<evidence type="ECO:0000313" key="10">
    <source>
        <dbReference type="Proteomes" id="UP000295696"/>
    </source>
</evidence>
<comment type="caution">
    <text evidence="9">The sequence shown here is derived from an EMBL/GenBank/DDBJ whole genome shotgun (WGS) entry which is preliminary data.</text>
</comment>
<feature type="transmembrane region" description="Helical" evidence="7">
    <location>
        <begin position="357"/>
        <end position="384"/>
    </location>
</feature>
<proteinExistence type="inferred from homology"/>
<dbReference type="RefSeq" id="WP_132244841.1">
    <property type="nucleotide sequence ID" value="NZ_SLZU01000006.1"/>
</dbReference>
<dbReference type="NCBIfam" id="TIGR00786">
    <property type="entry name" value="dctM"/>
    <property type="match status" value="1"/>
</dbReference>
<reference evidence="9 10" key="1">
    <citation type="submission" date="2019-03" db="EMBL/GenBank/DDBJ databases">
        <title>Genomic Encyclopedia of Type Strains, Phase IV (KMG-IV): sequencing the most valuable type-strain genomes for metagenomic binning, comparative biology and taxonomic classification.</title>
        <authorList>
            <person name="Goeker M."/>
        </authorList>
    </citation>
    <scope>NUCLEOTIDE SEQUENCE [LARGE SCALE GENOMIC DNA]</scope>
    <source>
        <strain evidence="9 10">DSM 104836</strain>
    </source>
</reference>
<evidence type="ECO:0000313" key="9">
    <source>
        <dbReference type="EMBL" id="TCS63902.1"/>
    </source>
</evidence>
<comment type="subunit">
    <text evidence="7">The complex comprises the extracytoplasmic solute receptor protein and the two transmembrane proteins.</text>
</comment>
<comment type="function">
    <text evidence="7">Part of the tripartite ATP-independent periplasmic (TRAP) transport system.</text>
</comment>
<evidence type="ECO:0000256" key="7">
    <source>
        <dbReference type="RuleBase" id="RU369079"/>
    </source>
</evidence>
<keyword evidence="10" id="KW-1185">Reference proteome</keyword>
<feature type="transmembrane region" description="Helical" evidence="7">
    <location>
        <begin position="97"/>
        <end position="122"/>
    </location>
</feature>
<dbReference type="Pfam" id="PF06808">
    <property type="entry name" value="DctM"/>
    <property type="match status" value="1"/>
</dbReference>
<dbReference type="EMBL" id="SLZU01000006">
    <property type="protein sequence ID" value="TCS63902.1"/>
    <property type="molecule type" value="Genomic_DNA"/>
</dbReference>
<keyword evidence="2" id="KW-1003">Cell membrane</keyword>
<name>A0A4R3JDK1_9RHOB</name>
<feature type="transmembrane region" description="Helical" evidence="7">
    <location>
        <begin position="46"/>
        <end position="64"/>
    </location>
</feature>
<keyword evidence="4 7" id="KW-0812">Transmembrane</keyword>
<feature type="transmembrane region" description="Helical" evidence="7">
    <location>
        <begin position="390"/>
        <end position="419"/>
    </location>
</feature>
<dbReference type="Proteomes" id="UP000295696">
    <property type="component" value="Unassembled WGS sequence"/>
</dbReference>
<dbReference type="GO" id="GO:0005886">
    <property type="term" value="C:plasma membrane"/>
    <property type="evidence" value="ECO:0007669"/>
    <property type="project" value="UniProtKB-SubCell"/>
</dbReference>
<comment type="caution">
    <text evidence="7">Lacks conserved residue(s) required for the propagation of feature annotation.</text>
</comment>
<feature type="transmembrane region" description="Helical" evidence="7">
    <location>
        <begin position="169"/>
        <end position="191"/>
    </location>
</feature>
<gene>
    <name evidence="9" type="ORF">EDD52_106170</name>
</gene>
<protein>
    <recommendedName>
        <fullName evidence="7">TRAP transporter large permease protein</fullName>
    </recommendedName>
</protein>
<dbReference type="OrthoDB" id="9790209at2"/>
<feature type="transmembrane region" description="Helical" evidence="7">
    <location>
        <begin position="240"/>
        <end position="258"/>
    </location>
</feature>
<dbReference type="PANTHER" id="PTHR33362:SF3">
    <property type="entry name" value="SIALIC ACID TRAP TRANSPORTER PERMEASE PROTEIN SIAT"/>
    <property type="match status" value="1"/>
</dbReference>
<dbReference type="PANTHER" id="PTHR33362">
    <property type="entry name" value="SIALIC ACID TRAP TRANSPORTER PERMEASE PROTEIN SIAT-RELATED"/>
    <property type="match status" value="1"/>
</dbReference>
<feature type="transmembrane region" description="Helical" evidence="7">
    <location>
        <begin position="270"/>
        <end position="292"/>
    </location>
</feature>
<feature type="transmembrane region" description="Helical" evidence="7">
    <location>
        <begin position="6"/>
        <end position="34"/>
    </location>
</feature>
<evidence type="ECO:0000256" key="2">
    <source>
        <dbReference type="ARBA" id="ARBA00022475"/>
    </source>
</evidence>
<evidence type="ECO:0000256" key="1">
    <source>
        <dbReference type="ARBA" id="ARBA00004429"/>
    </source>
</evidence>
<evidence type="ECO:0000256" key="4">
    <source>
        <dbReference type="ARBA" id="ARBA00022692"/>
    </source>
</evidence>
<evidence type="ECO:0000256" key="3">
    <source>
        <dbReference type="ARBA" id="ARBA00022519"/>
    </source>
</evidence>
<dbReference type="AlphaFoldDB" id="A0A4R3JDK1"/>
<comment type="similarity">
    <text evidence="7">Belongs to the TRAP transporter large permease family.</text>
</comment>
<evidence type="ECO:0000259" key="8">
    <source>
        <dbReference type="Pfam" id="PF06808"/>
    </source>
</evidence>
<evidence type="ECO:0000256" key="6">
    <source>
        <dbReference type="ARBA" id="ARBA00023136"/>
    </source>
</evidence>
<dbReference type="InterPro" id="IPR004681">
    <property type="entry name" value="TRAP_DctM"/>
</dbReference>
<keyword evidence="6 7" id="KW-0472">Membrane</keyword>
<keyword evidence="3 7" id="KW-0997">Cell inner membrane</keyword>
<feature type="domain" description="TRAP C4-dicarboxylate transport system permease DctM subunit" evidence="8">
    <location>
        <begin position="8"/>
        <end position="415"/>
    </location>
</feature>
<dbReference type="InterPro" id="IPR010656">
    <property type="entry name" value="DctM"/>
</dbReference>
<evidence type="ECO:0000256" key="5">
    <source>
        <dbReference type="ARBA" id="ARBA00022989"/>
    </source>
</evidence>
<feature type="transmembrane region" description="Helical" evidence="7">
    <location>
        <begin position="212"/>
        <end position="234"/>
    </location>
</feature>
<organism evidence="9 10">
    <name type="scientific">Primorskyibacter sedentarius</name>
    <dbReference type="NCBI Taxonomy" id="745311"/>
    <lineage>
        <taxon>Bacteria</taxon>
        <taxon>Pseudomonadati</taxon>
        <taxon>Pseudomonadota</taxon>
        <taxon>Alphaproteobacteria</taxon>
        <taxon>Rhodobacterales</taxon>
        <taxon>Roseobacteraceae</taxon>
        <taxon>Primorskyibacter</taxon>
    </lineage>
</organism>
<dbReference type="GO" id="GO:0022857">
    <property type="term" value="F:transmembrane transporter activity"/>
    <property type="evidence" value="ECO:0007669"/>
    <property type="project" value="UniProtKB-UniRule"/>
</dbReference>
<sequence>MEVTVLFLVFVGGLIAGVPVAITLGVSSLAYLLLAGIPPVVMPQKMYAGMDVFVLLSIPGFVLAGNLMNQGGITERIIRFANSLVGWIRGGLGLTNIAASMLFGGITGTAVADAASIGGVMIPGMKKAGYPADFSAAVTAASSTVGPIIPPSVPMIIVGALSGISVGKMFLAGAVPGILMGLAMMVTCFVISARRDFPRQPWQGAGEVVRSFGGAFWALAMTFLIIYGLLSGLATPTETAVVASVYAFMVGAFIYRELKVSKLPGIVVDSAVSAAGILALVGFANVFGWILVSEHIPQAIAEGVLSLTDNKFMVILIINLLLLFVGMFMETIAALIILFVPLLSLAQAVGIDPLHFATFAVLNLMIGLTTPPVGVCLFVCAGIARLPLAPVVVAILPFLATNILVLLAVSYIPALATWLPSVLIP</sequence>